<proteinExistence type="predicted"/>
<keyword evidence="1" id="KW-1133">Transmembrane helix</keyword>
<evidence type="ECO:0000256" key="1">
    <source>
        <dbReference type="SAM" id="Phobius"/>
    </source>
</evidence>
<dbReference type="EMBL" id="CADCVB010000075">
    <property type="protein sequence ID" value="CAA9419960.1"/>
    <property type="molecule type" value="Genomic_DNA"/>
</dbReference>
<keyword evidence="1" id="KW-0472">Membrane</keyword>
<name>A0A6J4PUH0_9ACTN</name>
<reference evidence="2" key="1">
    <citation type="submission" date="2020-02" db="EMBL/GenBank/DDBJ databases">
        <authorList>
            <person name="Meier V. D."/>
        </authorList>
    </citation>
    <scope>NUCLEOTIDE SEQUENCE</scope>
    <source>
        <strain evidence="2">AVDCRST_MAG78</strain>
    </source>
</reference>
<keyword evidence="1" id="KW-0812">Transmembrane</keyword>
<dbReference type="AlphaFoldDB" id="A0A6J4PUH0"/>
<gene>
    <name evidence="2" type="ORF">AVDCRST_MAG78-962</name>
</gene>
<organism evidence="2">
    <name type="scientific">uncultured Rubrobacteraceae bacterium</name>
    <dbReference type="NCBI Taxonomy" id="349277"/>
    <lineage>
        <taxon>Bacteria</taxon>
        <taxon>Bacillati</taxon>
        <taxon>Actinomycetota</taxon>
        <taxon>Rubrobacteria</taxon>
        <taxon>Rubrobacterales</taxon>
        <taxon>Rubrobacteraceae</taxon>
        <taxon>environmental samples</taxon>
    </lineage>
</organism>
<protein>
    <submittedName>
        <fullName evidence="2">Uncharacterized protein</fullName>
    </submittedName>
</protein>
<sequence length="59" mass="6452">MAFEGTCDEGDGVRERIAYLFMITILVVLIAVTFGVLGKGEYQPPKKEEPKGYVTSVLA</sequence>
<feature type="transmembrane region" description="Helical" evidence="1">
    <location>
        <begin position="17"/>
        <end position="37"/>
    </location>
</feature>
<accession>A0A6J4PUH0</accession>
<evidence type="ECO:0000313" key="2">
    <source>
        <dbReference type="EMBL" id="CAA9419960.1"/>
    </source>
</evidence>